<dbReference type="EMBL" id="CP038267">
    <property type="protein sequence ID" value="QBR93168.1"/>
    <property type="molecule type" value="Genomic_DNA"/>
</dbReference>
<sequence>MSVRRHLLAATACLALVVPLGPATAGGHPPGHDDAAAAATAVAWQRIALRTIYTEGLSSPPVGILYLAFTSIAVDDAADRVQKRGGSAEAAVAAAAHGVLREYFAATSAANLDADLASTLAAVPDGPAEAKGVRIGEKAAARMVESREDDGRNDLSVIYSQPDEVGYWQPPPGAPTTGGGMAGAWIGFVDPLVHIRRVKLDGPDPLDSHAYAVDYQEVLETGSSTPTPDLADEAATARFFAFNPPVMYRTAVCDLLTAEPMGLSDTTELFATIDTAVATAAIETNRLKFEIGFWRPFQAINDLRDDGNPATTPQPGWAPLVPNPFYSDYTSGHASATAPFAEVMRKAFGDDVTLTLKSPLLADPAQRERTYSSLSDIEHDALHARIWGGLHFRDAMDDGYLLGHKTARRVMRAMR</sequence>
<dbReference type="PANTHER" id="PTHR34599">
    <property type="entry name" value="PEROXIDASE-RELATED"/>
    <property type="match status" value="1"/>
</dbReference>
<gene>
    <name evidence="2" type="ORF">EXE57_13505</name>
</gene>
<dbReference type="InterPro" id="IPR006311">
    <property type="entry name" value="TAT_signal"/>
</dbReference>
<protein>
    <recommendedName>
        <fullName evidence="4">Phosphatase PAP2 family protein</fullName>
    </recommendedName>
</protein>
<dbReference type="InterPro" id="IPR036938">
    <property type="entry name" value="PAP2/HPO_sf"/>
</dbReference>
<evidence type="ECO:0000313" key="3">
    <source>
        <dbReference type="Proteomes" id="UP000294894"/>
    </source>
</evidence>
<evidence type="ECO:0000313" key="2">
    <source>
        <dbReference type="EMBL" id="QBR93168.1"/>
    </source>
</evidence>
<feature type="chain" id="PRO_5020624869" description="Phosphatase PAP2 family protein" evidence="1">
    <location>
        <begin position="26"/>
        <end position="415"/>
    </location>
</feature>
<dbReference type="PROSITE" id="PS51318">
    <property type="entry name" value="TAT"/>
    <property type="match status" value="1"/>
</dbReference>
<evidence type="ECO:0000256" key="1">
    <source>
        <dbReference type="SAM" id="SignalP"/>
    </source>
</evidence>
<keyword evidence="3" id="KW-1185">Reference proteome</keyword>
<dbReference type="InterPro" id="IPR052559">
    <property type="entry name" value="V-haloperoxidase"/>
</dbReference>
<dbReference type="KEGG" id="noy:EXE57_13505"/>
<accession>A0A4P7GLZ1</accession>
<dbReference type="Proteomes" id="UP000294894">
    <property type="component" value="Chromosome"/>
</dbReference>
<dbReference type="PANTHER" id="PTHR34599:SF1">
    <property type="entry name" value="PHOSPHATIDIC ACID PHOSPHATASE TYPE 2_HALOPEROXIDASE DOMAIN-CONTAINING PROTEIN"/>
    <property type="match status" value="1"/>
</dbReference>
<dbReference type="AlphaFoldDB" id="A0A4P7GLZ1"/>
<evidence type="ECO:0008006" key="4">
    <source>
        <dbReference type="Google" id="ProtNLM"/>
    </source>
</evidence>
<dbReference type="RefSeq" id="WP_135078319.1">
    <property type="nucleotide sequence ID" value="NZ_CP038267.1"/>
</dbReference>
<proteinExistence type="predicted"/>
<keyword evidence="1" id="KW-0732">Signal</keyword>
<dbReference type="Gene3D" id="1.10.606.20">
    <property type="match status" value="1"/>
</dbReference>
<dbReference type="CDD" id="cd03398">
    <property type="entry name" value="PAP2_haloperoxidase"/>
    <property type="match status" value="1"/>
</dbReference>
<reference evidence="2 3" key="1">
    <citation type="submission" date="2019-03" db="EMBL/GenBank/DDBJ databases">
        <title>Three New Species of Nocardioides, Nocardioides euryhalodurans sp. nov., Nocardioides seonyuensis sp. nov. and Nocardioides eburneoflavus sp. nov., Iolated from Soil.</title>
        <authorList>
            <person name="Roh S.G."/>
            <person name="Lee C."/>
            <person name="Kim M.-K."/>
            <person name="Kim S.B."/>
        </authorList>
    </citation>
    <scope>NUCLEOTIDE SEQUENCE [LARGE SCALE GENOMIC DNA]</scope>
    <source>
        <strain evidence="2 3">MMS17-SY117</strain>
    </source>
</reference>
<dbReference type="SUPFAM" id="SSF48317">
    <property type="entry name" value="Acid phosphatase/Vanadium-dependent haloperoxidase"/>
    <property type="match status" value="1"/>
</dbReference>
<name>A0A4P7GLZ1_9ACTN</name>
<feature type="signal peptide" evidence="1">
    <location>
        <begin position="1"/>
        <end position="25"/>
    </location>
</feature>
<dbReference type="OrthoDB" id="103227at2"/>
<organism evidence="2 3">
    <name type="scientific">Nocardioides euryhalodurans</name>
    <dbReference type="NCBI Taxonomy" id="2518370"/>
    <lineage>
        <taxon>Bacteria</taxon>
        <taxon>Bacillati</taxon>
        <taxon>Actinomycetota</taxon>
        <taxon>Actinomycetes</taxon>
        <taxon>Propionibacteriales</taxon>
        <taxon>Nocardioidaceae</taxon>
        <taxon>Nocardioides</taxon>
    </lineage>
</organism>